<dbReference type="OrthoDB" id="10463943at2759"/>
<dbReference type="EMBL" id="CAEKKB010000003">
    <property type="protein sequence ID" value="CAB4303126.1"/>
    <property type="molecule type" value="Genomic_DNA"/>
</dbReference>
<accession>A0A6J5WMW1</accession>
<dbReference type="AlphaFoldDB" id="A0A6J5WMW1"/>
<name>A0A6J5WMW1_PRUAR</name>
<keyword evidence="2" id="KW-1185">Reference proteome</keyword>
<gene>
    <name evidence="1" type="ORF">ORAREDHAP_LOCUS19133</name>
</gene>
<sequence>MTSNWLVYFVKPCWDSFWLTYIIPRCLLIQIWFVAQHEPPQTVIKEVLHFVWNNIRAVKVTKANENVYAITLGEEVVARQLLDDNPWFVKGFSFSVKHWPLYCSLDDIVTDRAIYWVQAHGIPRNICSTKNARMLGARVRSVLKVEDIEKLTWIPQNSFLEDLLCLVLPWGRGE</sequence>
<dbReference type="Proteomes" id="UP000507245">
    <property type="component" value="Unassembled WGS sequence"/>
</dbReference>
<proteinExistence type="predicted"/>
<protein>
    <submittedName>
        <fullName evidence="1">Uncharacterized protein</fullName>
    </submittedName>
</protein>
<reference evidence="2" key="1">
    <citation type="journal article" date="2020" name="Genome Biol.">
        <title>Gamete binning: chromosome-level and haplotype-resolved genome assembly enabled by high-throughput single-cell sequencing of gamete genomes.</title>
        <authorList>
            <person name="Campoy J.A."/>
            <person name="Sun H."/>
            <person name="Goel M."/>
            <person name="Jiao W.-B."/>
            <person name="Folz-Donahue K."/>
            <person name="Wang N."/>
            <person name="Rubio M."/>
            <person name="Liu C."/>
            <person name="Kukat C."/>
            <person name="Ruiz D."/>
            <person name="Huettel B."/>
            <person name="Schneeberger K."/>
        </authorList>
    </citation>
    <scope>NUCLEOTIDE SEQUENCE [LARGE SCALE GENOMIC DNA]</scope>
    <source>
        <strain evidence="2">cv. Rojo Pasion</strain>
    </source>
</reference>
<evidence type="ECO:0000313" key="1">
    <source>
        <dbReference type="EMBL" id="CAB4303126.1"/>
    </source>
</evidence>
<evidence type="ECO:0000313" key="2">
    <source>
        <dbReference type="Proteomes" id="UP000507245"/>
    </source>
</evidence>
<organism evidence="1 2">
    <name type="scientific">Prunus armeniaca</name>
    <name type="common">Apricot</name>
    <name type="synonym">Armeniaca vulgaris</name>
    <dbReference type="NCBI Taxonomy" id="36596"/>
    <lineage>
        <taxon>Eukaryota</taxon>
        <taxon>Viridiplantae</taxon>
        <taxon>Streptophyta</taxon>
        <taxon>Embryophyta</taxon>
        <taxon>Tracheophyta</taxon>
        <taxon>Spermatophyta</taxon>
        <taxon>Magnoliopsida</taxon>
        <taxon>eudicotyledons</taxon>
        <taxon>Gunneridae</taxon>
        <taxon>Pentapetalae</taxon>
        <taxon>rosids</taxon>
        <taxon>fabids</taxon>
        <taxon>Rosales</taxon>
        <taxon>Rosaceae</taxon>
        <taxon>Amygdaloideae</taxon>
        <taxon>Amygdaleae</taxon>
        <taxon>Prunus</taxon>
    </lineage>
</organism>